<keyword evidence="4 6" id="KW-1133">Transmembrane helix</keyword>
<dbReference type="GO" id="GO:0008381">
    <property type="term" value="F:mechanosensitive monoatomic ion channel activity"/>
    <property type="evidence" value="ECO:0007669"/>
    <property type="project" value="TreeGrafter"/>
</dbReference>
<proteinExistence type="inferred from homology"/>
<evidence type="ECO:0000256" key="4">
    <source>
        <dbReference type="ARBA" id="ARBA00022989"/>
    </source>
</evidence>
<feature type="transmembrane region" description="Helical" evidence="6">
    <location>
        <begin position="231"/>
        <end position="251"/>
    </location>
</feature>
<sequence>MEDNQRRVNFQRLSSEDSAISDDSCEYYQTDIYEHLPSTLSRWKSQFRDQAEDVDDDDDDDYDDFEYVSHLCRDWNSIQSLKMLPLCMQEKRNIRERLHQQKLKIGHWESWRRSQRIAWRRMVEQLKGFFSRLLPWKHTLHKIEGRFGVGVKAYFVFLRYLLGLNLLNCVIIALLVLLPSLYIKKGGPHCNLTSKNNSVLDVFLGSGFLERSPVFYSFYKLKNIDKQCLNTSLLFFAGMVLILLLSFLMIVRRTVVGYKHTWMTGNHFSMNMSYKVFCGWDFCIQDPQAAFLKHSFIKNELKMDLEEQRFRLRVSQRTLKQKVVLFFLRLILNISVLALLGGSFALIYYATIESQEKNVHWTLKLLWEYLPPITITVVNFVLPQMFCVIVTFEDYSLTTQLNLTLVRSIFLKLASLGIYLFFLITHLTKSIQNPETEFGKEMYKLTIFHLLACFCNAFLVSFPRAWIVDKYPSSMLAKKIGKPEFVIPLNILDLVYSQTVTWVGVFYCPLLPAISIVKLLVIFYMKMFTVIRCCAPAQRMFRTTSSSVLFNFMLLLGLIMSAVTLGVNINMFVPGTCGPFMGDSSVFNVTSECVQTLPRPVRNGISYITSEAFAFALILAEVIILTSLVSRGGANRKTIERLKDMLVMCSSDKRFLVKQHATLIRRQRRIAPSTE</sequence>
<dbReference type="AlphaFoldDB" id="A0A8B9JGY7"/>
<feature type="transmembrane region" description="Helical" evidence="6">
    <location>
        <begin position="323"/>
        <end position="349"/>
    </location>
</feature>
<protein>
    <recommendedName>
        <fullName evidence="6">Transmembrane channel-like protein</fullName>
    </recommendedName>
</protein>
<dbReference type="OrthoDB" id="1936208at2759"/>
<evidence type="ECO:0000256" key="2">
    <source>
        <dbReference type="ARBA" id="ARBA00006510"/>
    </source>
</evidence>
<comment type="subcellular location">
    <subcellularLocation>
        <location evidence="1 6">Membrane</location>
        <topology evidence="1 6">Multi-pass membrane protein</topology>
    </subcellularLocation>
</comment>
<reference evidence="9" key="2">
    <citation type="submission" date="2025-05" db="UniProtKB">
        <authorList>
            <consortium name="Ensembl"/>
        </authorList>
    </citation>
    <scope>IDENTIFICATION</scope>
</reference>
<dbReference type="InterPro" id="IPR012496">
    <property type="entry name" value="TMC_dom"/>
</dbReference>
<accession>A0A8B9JGY7</accession>
<dbReference type="EMBL" id="JAICCE010000016">
    <property type="protein sequence ID" value="KAG9267020.1"/>
    <property type="molecule type" value="Genomic_DNA"/>
</dbReference>
<feature type="transmembrane region" description="Helical" evidence="6">
    <location>
        <begin position="157"/>
        <end position="178"/>
    </location>
</feature>
<dbReference type="GO" id="GO:0005886">
    <property type="term" value="C:plasma membrane"/>
    <property type="evidence" value="ECO:0007669"/>
    <property type="project" value="InterPro"/>
</dbReference>
<dbReference type="PANTHER" id="PTHR23302:SF66">
    <property type="entry name" value="TRANSMEMBRANE CHANNEL-LIKE PROTEIN"/>
    <property type="match status" value="1"/>
</dbReference>
<feature type="domain" description="TMC" evidence="7">
    <location>
        <begin position="435"/>
        <end position="543"/>
    </location>
</feature>
<evidence type="ECO:0000313" key="8">
    <source>
        <dbReference type="EMBL" id="KAG9267020.1"/>
    </source>
</evidence>
<feature type="transmembrane region" description="Helical" evidence="6">
    <location>
        <begin position="547"/>
        <end position="573"/>
    </location>
</feature>
<evidence type="ECO:0000313" key="9">
    <source>
        <dbReference type="Ensembl" id="ENSAMXP00005021448.1"/>
    </source>
</evidence>
<evidence type="ECO:0000256" key="6">
    <source>
        <dbReference type="RuleBase" id="RU310713"/>
    </source>
</evidence>
<dbReference type="Proteomes" id="UP000694621">
    <property type="component" value="Unplaced"/>
</dbReference>
<name>A0A8B9JGY7_ASTMX</name>
<evidence type="ECO:0000256" key="5">
    <source>
        <dbReference type="ARBA" id="ARBA00023136"/>
    </source>
</evidence>
<organism evidence="9 10">
    <name type="scientific">Astyanax mexicanus</name>
    <name type="common">Blind cave fish</name>
    <name type="synonym">Astyanax fasciatus mexicanus</name>
    <dbReference type="NCBI Taxonomy" id="7994"/>
    <lineage>
        <taxon>Eukaryota</taxon>
        <taxon>Metazoa</taxon>
        <taxon>Chordata</taxon>
        <taxon>Craniata</taxon>
        <taxon>Vertebrata</taxon>
        <taxon>Euteleostomi</taxon>
        <taxon>Actinopterygii</taxon>
        <taxon>Neopterygii</taxon>
        <taxon>Teleostei</taxon>
        <taxon>Ostariophysi</taxon>
        <taxon>Characiformes</taxon>
        <taxon>Characoidei</taxon>
        <taxon>Acestrorhamphidae</taxon>
        <taxon>Acestrorhamphinae</taxon>
        <taxon>Astyanax</taxon>
    </lineage>
</organism>
<gene>
    <name evidence="8" type="primary">TMC7</name>
    <name evidence="8" type="ORF">AMEX_G19694</name>
</gene>
<keyword evidence="3 6" id="KW-0812">Transmembrane</keyword>
<dbReference type="Pfam" id="PF07810">
    <property type="entry name" value="TMC"/>
    <property type="match status" value="1"/>
</dbReference>
<feature type="transmembrane region" description="Helical" evidence="6">
    <location>
        <begin position="404"/>
        <end position="427"/>
    </location>
</feature>
<dbReference type="PANTHER" id="PTHR23302">
    <property type="entry name" value="TRANSMEMBRANE CHANNEL-RELATED"/>
    <property type="match status" value="1"/>
</dbReference>
<reference evidence="8 11" key="1">
    <citation type="submission" date="2021-07" db="EMBL/GenBank/DDBJ databases">
        <authorList>
            <person name="Imarazene B."/>
            <person name="Zahm M."/>
            <person name="Klopp C."/>
            <person name="Cabau C."/>
            <person name="Beille S."/>
            <person name="Jouanno E."/>
            <person name="Castinel A."/>
            <person name="Lluch J."/>
            <person name="Gil L."/>
            <person name="Kuchtly C."/>
            <person name="Lopez Roques C."/>
            <person name="Donnadieu C."/>
            <person name="Parrinello H."/>
            <person name="Journot L."/>
            <person name="Du K."/>
            <person name="Schartl M."/>
            <person name="Retaux S."/>
            <person name="Guiguen Y."/>
        </authorList>
    </citation>
    <scope>NUCLEOTIDE SEQUENCE [LARGE SCALE GENOMIC DNA]</scope>
    <source>
        <strain evidence="8">Pach_M1</strain>
        <tissue evidence="8">Testis</tissue>
    </source>
</reference>
<evidence type="ECO:0000256" key="1">
    <source>
        <dbReference type="ARBA" id="ARBA00004141"/>
    </source>
</evidence>
<dbReference type="InterPro" id="IPR038900">
    <property type="entry name" value="TMC"/>
</dbReference>
<dbReference type="Ensembl" id="ENSAMXT00005023709.1">
    <property type="protein sequence ID" value="ENSAMXP00005021448.1"/>
    <property type="gene ID" value="ENSAMXG00005011060.1"/>
</dbReference>
<evidence type="ECO:0000313" key="10">
    <source>
        <dbReference type="Proteomes" id="UP000694621"/>
    </source>
</evidence>
<evidence type="ECO:0000256" key="3">
    <source>
        <dbReference type="ARBA" id="ARBA00022692"/>
    </source>
</evidence>
<feature type="transmembrane region" description="Helical" evidence="6">
    <location>
        <begin position="513"/>
        <end position="535"/>
    </location>
</feature>
<feature type="transmembrane region" description="Helical" evidence="6">
    <location>
        <begin position="447"/>
        <end position="467"/>
    </location>
</feature>
<evidence type="ECO:0000313" key="11">
    <source>
        <dbReference type="Proteomes" id="UP000752171"/>
    </source>
</evidence>
<feature type="transmembrane region" description="Helical" evidence="6">
    <location>
        <begin position="605"/>
        <end position="629"/>
    </location>
</feature>
<evidence type="ECO:0000259" key="7">
    <source>
        <dbReference type="Pfam" id="PF07810"/>
    </source>
</evidence>
<keyword evidence="5 6" id="KW-0472">Membrane</keyword>
<comment type="similarity">
    <text evidence="2 6">Belongs to the TMC family.</text>
</comment>
<dbReference type="Proteomes" id="UP000752171">
    <property type="component" value="Unassembled WGS sequence"/>
</dbReference>